<evidence type="ECO:0000256" key="2">
    <source>
        <dbReference type="SAM" id="Phobius"/>
    </source>
</evidence>
<protein>
    <submittedName>
        <fullName evidence="3">DUF5305 domain-containing protein</fullName>
    </submittedName>
</protein>
<reference evidence="3 4" key="1">
    <citation type="journal article" date="2019" name="Int. J. Syst. Evol. Microbiol.">
        <title>The Global Catalogue of Microorganisms (GCM) 10K type strain sequencing project: providing services to taxonomists for standard genome sequencing and annotation.</title>
        <authorList>
            <consortium name="The Broad Institute Genomics Platform"/>
            <consortium name="The Broad Institute Genome Sequencing Center for Infectious Disease"/>
            <person name="Wu L."/>
            <person name="Ma J."/>
        </authorList>
    </citation>
    <scope>NUCLEOTIDE SEQUENCE [LARGE SCALE GENOMIC DNA]</scope>
    <source>
        <strain evidence="3 4">DT55</strain>
    </source>
</reference>
<keyword evidence="2" id="KW-1133">Transmembrane helix</keyword>
<dbReference type="RefSeq" id="WP_276239065.1">
    <property type="nucleotide sequence ID" value="NZ_CP119989.1"/>
</dbReference>
<dbReference type="AlphaFoldDB" id="A0ABD5WX44"/>
<feature type="compositionally biased region" description="Low complexity" evidence="1">
    <location>
        <begin position="406"/>
        <end position="416"/>
    </location>
</feature>
<gene>
    <name evidence="3" type="ORF">ACFQKD_04030</name>
</gene>
<keyword evidence="2" id="KW-0812">Transmembrane</keyword>
<feature type="region of interest" description="Disordered" evidence="1">
    <location>
        <begin position="341"/>
        <end position="416"/>
    </location>
</feature>
<dbReference type="GeneID" id="79269647"/>
<evidence type="ECO:0000313" key="4">
    <source>
        <dbReference type="Proteomes" id="UP001596388"/>
    </source>
</evidence>
<evidence type="ECO:0000313" key="3">
    <source>
        <dbReference type="EMBL" id="MFC7096463.1"/>
    </source>
</evidence>
<evidence type="ECO:0000256" key="1">
    <source>
        <dbReference type="SAM" id="MobiDB-lite"/>
    </source>
</evidence>
<organism evidence="3 4">
    <name type="scientific">Halobaculum marinum</name>
    <dbReference type="NCBI Taxonomy" id="3031996"/>
    <lineage>
        <taxon>Archaea</taxon>
        <taxon>Methanobacteriati</taxon>
        <taxon>Methanobacteriota</taxon>
        <taxon>Stenosarchaea group</taxon>
        <taxon>Halobacteria</taxon>
        <taxon>Halobacteriales</taxon>
        <taxon>Haloferacaceae</taxon>
        <taxon>Halobaculum</taxon>
    </lineage>
</organism>
<feature type="transmembrane region" description="Helical" evidence="2">
    <location>
        <begin position="12"/>
        <end position="36"/>
    </location>
</feature>
<dbReference type="Proteomes" id="UP001596388">
    <property type="component" value="Unassembled WGS sequence"/>
</dbReference>
<name>A0ABD5WX44_9EURY</name>
<dbReference type="EMBL" id="JBHTAG010000002">
    <property type="protein sequence ID" value="MFC7096463.1"/>
    <property type="molecule type" value="Genomic_DNA"/>
</dbReference>
<dbReference type="InterPro" id="IPR035185">
    <property type="entry name" value="DUF5305"/>
</dbReference>
<dbReference type="Pfam" id="PF17231">
    <property type="entry name" value="DUF5305"/>
    <property type="match status" value="1"/>
</dbReference>
<keyword evidence="4" id="KW-1185">Reference proteome</keyword>
<accession>A0ABD5WX44</accession>
<feature type="compositionally biased region" description="Low complexity" evidence="1">
    <location>
        <begin position="385"/>
        <end position="395"/>
    </location>
</feature>
<keyword evidence="2" id="KW-0472">Membrane</keyword>
<proteinExistence type="predicted"/>
<comment type="caution">
    <text evidence="3">The sequence shown here is derived from an EMBL/GenBank/DDBJ whole genome shotgun (WGS) entry which is preliminary data.</text>
</comment>
<sequence length="416" mass="42793">MDEATRLRVRAVLSSWATLLLVAAVVVGALGAWATYGAHVAPGTTTEERTTQAWSTTADFDHSATVTRENPLFPVGTELSNRSTYFTAAAPVLDGTFTVAPRGLDGNVSVDLAATLVLRSADEETTYWRDTRPLAESSAAGADGPVSLAFSLNVTEVAQRIATIEEGIGTTPGETSAAVVVDARVAGTADGDPSSLAFSRRLSLGLAGDTYTATAPGSTTETVEQTTTVRVPDTAGPLRSIGGPFALLVGAVAAGGLGYATRRTDLALDDHERARLDYLDDRAEFDEWIVAVELPPPADDVTVAEAASLADLVNLAIDTDTAVLEAPGEELFTAVADDHRYTYRPPAPTADRDGGALAGTVLGGNHTENGADATADGSDPLAVNGDDPAATAGAADDGGDDRDDPTTAAPPDAERE</sequence>